<dbReference type="EMBL" id="LXQA011191454">
    <property type="protein sequence ID" value="MCI88380.1"/>
    <property type="molecule type" value="Genomic_DNA"/>
</dbReference>
<feature type="non-terminal residue" evidence="1">
    <location>
        <position position="41"/>
    </location>
</feature>
<organism evidence="1 2">
    <name type="scientific">Trifolium medium</name>
    <dbReference type="NCBI Taxonomy" id="97028"/>
    <lineage>
        <taxon>Eukaryota</taxon>
        <taxon>Viridiplantae</taxon>
        <taxon>Streptophyta</taxon>
        <taxon>Embryophyta</taxon>
        <taxon>Tracheophyta</taxon>
        <taxon>Spermatophyta</taxon>
        <taxon>Magnoliopsida</taxon>
        <taxon>eudicotyledons</taxon>
        <taxon>Gunneridae</taxon>
        <taxon>Pentapetalae</taxon>
        <taxon>rosids</taxon>
        <taxon>fabids</taxon>
        <taxon>Fabales</taxon>
        <taxon>Fabaceae</taxon>
        <taxon>Papilionoideae</taxon>
        <taxon>50 kb inversion clade</taxon>
        <taxon>NPAAA clade</taxon>
        <taxon>Hologalegina</taxon>
        <taxon>IRL clade</taxon>
        <taxon>Trifolieae</taxon>
        <taxon>Trifolium</taxon>
    </lineage>
</organism>
<name>A0A392VPM7_9FABA</name>
<protein>
    <submittedName>
        <fullName evidence="1">Uncharacterized protein</fullName>
    </submittedName>
</protein>
<accession>A0A392VPM7</accession>
<evidence type="ECO:0000313" key="1">
    <source>
        <dbReference type="EMBL" id="MCI88380.1"/>
    </source>
</evidence>
<proteinExistence type="predicted"/>
<comment type="caution">
    <text evidence="1">The sequence shown here is derived from an EMBL/GenBank/DDBJ whole genome shotgun (WGS) entry which is preliminary data.</text>
</comment>
<dbReference type="Proteomes" id="UP000265520">
    <property type="component" value="Unassembled WGS sequence"/>
</dbReference>
<keyword evidence="2" id="KW-1185">Reference proteome</keyword>
<evidence type="ECO:0000313" key="2">
    <source>
        <dbReference type="Proteomes" id="UP000265520"/>
    </source>
</evidence>
<sequence>MWRLGLVSGRGGWRRRQRLVAWEEDEVVGCSDDLVANVVLQ</sequence>
<dbReference type="AlphaFoldDB" id="A0A392VPM7"/>
<reference evidence="1 2" key="1">
    <citation type="journal article" date="2018" name="Front. Plant Sci.">
        <title>Red Clover (Trifolium pratense) and Zigzag Clover (T. medium) - A Picture of Genomic Similarities and Differences.</title>
        <authorList>
            <person name="Dluhosova J."/>
            <person name="Istvanek J."/>
            <person name="Nedelnik J."/>
            <person name="Repkova J."/>
        </authorList>
    </citation>
    <scope>NUCLEOTIDE SEQUENCE [LARGE SCALE GENOMIC DNA]</scope>
    <source>
        <strain evidence="2">cv. 10/8</strain>
        <tissue evidence="1">Leaf</tissue>
    </source>
</reference>